<feature type="binding site" evidence="12">
    <location>
        <position position="107"/>
    </location>
    <ligand>
        <name>CoA</name>
        <dbReference type="ChEBI" id="CHEBI:57287"/>
    </ligand>
</feature>
<name>A0A918IR61_9RHOB</name>
<dbReference type="EMBL" id="BMYQ01000002">
    <property type="protein sequence ID" value="GGW26506.1"/>
    <property type="molecule type" value="Genomic_DNA"/>
</dbReference>
<feature type="binding site" evidence="12">
    <location>
        <position position="52"/>
    </location>
    <ligand>
        <name>CoA</name>
        <dbReference type="ChEBI" id="CHEBI:57287"/>
    </ligand>
</feature>
<comment type="caution">
    <text evidence="16">The sequence shown here is derived from an EMBL/GenBank/DDBJ whole genome shotgun (WGS) entry which is preliminary data.</text>
</comment>
<dbReference type="Pfam" id="PF17837">
    <property type="entry name" value="4PPT_N"/>
    <property type="match status" value="1"/>
</dbReference>
<feature type="binding site" evidence="13">
    <location>
        <position position="107"/>
    </location>
    <ligand>
        <name>Mg(2+)</name>
        <dbReference type="ChEBI" id="CHEBI:18420"/>
    </ligand>
</feature>
<dbReference type="RefSeq" id="WP_189633062.1">
    <property type="nucleotide sequence ID" value="NZ_BMYQ01000002.1"/>
</dbReference>
<evidence type="ECO:0000256" key="11">
    <source>
        <dbReference type="ARBA" id="ARBA00049191"/>
    </source>
</evidence>
<sequence>MDDLAALARAARDLLPQGHGLGVTDPRAAHPAFPGETVAGVAKRQSEFRAGRHAARAALAELGLPDRPIPAGADRAPIWPLGLIGSISHSDRLCLAAVGRGRGIGVDLEPAEPLEPQIHRMILSPEDRGSEGAVISGLETRLIFSAKEAAYKAQYPLSRQLFDFQTLAVTVQGDRFEARFRRDIAPFTPQSVLQGRWAQVAGHFLCVVAL</sequence>
<dbReference type="GO" id="GO:0009239">
    <property type="term" value="P:enterobactin biosynthetic process"/>
    <property type="evidence" value="ECO:0007669"/>
    <property type="project" value="UniProtKB-KW"/>
</dbReference>
<dbReference type="SUPFAM" id="SSF56214">
    <property type="entry name" value="4'-phosphopantetheinyl transferase"/>
    <property type="match status" value="1"/>
</dbReference>
<keyword evidence="13" id="KW-0460">Magnesium</keyword>
<dbReference type="PRINTS" id="PR01399">
    <property type="entry name" value="ENTSNTHTASED"/>
</dbReference>
<comment type="cofactor">
    <cofactor evidence="13">
        <name>Mg(2+)</name>
        <dbReference type="ChEBI" id="CHEBI:18420"/>
    </cofactor>
</comment>
<evidence type="ECO:0000256" key="8">
    <source>
        <dbReference type="ARBA" id="ARBA00029894"/>
    </source>
</evidence>
<keyword evidence="7" id="KW-0259">Enterobactin biosynthesis</keyword>
<comment type="pathway">
    <text evidence="2">Siderophore biosynthesis; enterobactin biosynthesis.</text>
</comment>
<dbReference type="GO" id="GO:0008897">
    <property type="term" value="F:holo-[acyl-carrier-protein] synthase activity"/>
    <property type="evidence" value="ECO:0007669"/>
    <property type="project" value="InterPro"/>
</dbReference>
<evidence type="ECO:0000259" key="14">
    <source>
        <dbReference type="Pfam" id="PF01648"/>
    </source>
</evidence>
<comment type="similarity">
    <text evidence="3">Belongs to the P-Pant transferase superfamily. EntD family.</text>
</comment>
<reference evidence="16" key="1">
    <citation type="journal article" date="2014" name="Int. J. Syst. Evol. Microbiol.">
        <title>Complete genome sequence of Corynebacterium casei LMG S-19264T (=DSM 44701T), isolated from a smear-ripened cheese.</title>
        <authorList>
            <consortium name="US DOE Joint Genome Institute (JGI-PGF)"/>
            <person name="Walter F."/>
            <person name="Albersmeier A."/>
            <person name="Kalinowski J."/>
            <person name="Ruckert C."/>
        </authorList>
    </citation>
    <scope>NUCLEOTIDE SEQUENCE</scope>
    <source>
        <strain evidence="16">KCTC 23714</strain>
    </source>
</reference>
<evidence type="ECO:0000256" key="1">
    <source>
        <dbReference type="ARBA" id="ARBA00003937"/>
    </source>
</evidence>
<evidence type="ECO:0000256" key="3">
    <source>
        <dbReference type="ARBA" id="ARBA00008342"/>
    </source>
</evidence>
<feature type="binding site" evidence="12">
    <location>
        <position position="44"/>
    </location>
    <ligand>
        <name>CoA</name>
        <dbReference type="ChEBI" id="CHEBI:57287"/>
    </ligand>
</feature>
<reference evidence="16" key="2">
    <citation type="submission" date="2020-09" db="EMBL/GenBank/DDBJ databases">
        <authorList>
            <person name="Sun Q."/>
            <person name="Kim S."/>
        </authorList>
    </citation>
    <scope>NUCLEOTIDE SEQUENCE</scope>
    <source>
        <strain evidence="16">KCTC 23714</strain>
    </source>
</reference>
<feature type="domain" description="4'-phosphopantetheinyl transferase N-terminal" evidence="15">
    <location>
        <begin position="41"/>
        <end position="98"/>
    </location>
</feature>
<dbReference type="GO" id="GO:0000287">
    <property type="term" value="F:magnesium ion binding"/>
    <property type="evidence" value="ECO:0007669"/>
    <property type="project" value="InterPro"/>
</dbReference>
<protein>
    <recommendedName>
        <fullName evidence="5">Enterobactin synthase component D</fullName>
    </recommendedName>
    <alternativeName>
        <fullName evidence="8">4'-phosphopantetheinyl transferase EntD</fullName>
    </alternativeName>
    <alternativeName>
        <fullName evidence="9">Enterochelin synthase D</fullName>
    </alternativeName>
</protein>
<dbReference type="GO" id="GO:0005886">
    <property type="term" value="C:plasma membrane"/>
    <property type="evidence" value="ECO:0007669"/>
    <property type="project" value="TreeGrafter"/>
</dbReference>
<evidence type="ECO:0000313" key="16">
    <source>
        <dbReference type="EMBL" id="GGW26506.1"/>
    </source>
</evidence>
<keyword evidence="13" id="KW-0479">Metal-binding</keyword>
<dbReference type="AlphaFoldDB" id="A0A918IR61"/>
<comment type="function">
    <text evidence="1">Involved in the biosynthesis of the siderophore enterobactin (enterochelin), which is a macrocyclic trimeric lactone of N-(2,3-dihydroxybenzoyl)-serine. The serine trilactone serves as a scaffolding for the three catechol functionalities that provide hexadentate coordination for the tightly ligated iron(2+) atoms. Plays an essential role in the assembly of the enterobactin by catalyzing the transfer of the 4'-phosphopantetheine (Ppant) moiety from coenzyme A to the apo-domains of both EntB (ArCP domain) and EntF (PCP domain) to yield their holo-forms which make them competent for the activation of 2,3-dihydroxybenzoate (DHB) and L-serine, respectively.</text>
</comment>
<dbReference type="Pfam" id="PF01648">
    <property type="entry name" value="ACPS"/>
    <property type="match status" value="1"/>
</dbReference>
<feature type="binding site" evidence="13">
    <location>
        <position position="109"/>
    </location>
    <ligand>
        <name>Mg(2+)</name>
        <dbReference type="ChEBI" id="CHEBI:18420"/>
    </ligand>
</feature>
<gene>
    <name evidence="16" type="ORF">GCM10011452_13430</name>
</gene>
<evidence type="ECO:0000256" key="9">
    <source>
        <dbReference type="ARBA" id="ARBA00031996"/>
    </source>
</evidence>
<comment type="catalytic activity">
    <reaction evidence="10">
        <text>apo-[aryl-carrier protein] + CoA = holo-[aryl-carrier protein] + adenosine 3',5'-bisphosphate + H(+)</text>
        <dbReference type="Rhea" id="RHEA:48404"/>
        <dbReference type="Rhea" id="RHEA-COMP:15903"/>
        <dbReference type="Rhea" id="RHEA-COMP:17557"/>
        <dbReference type="ChEBI" id="CHEBI:15378"/>
        <dbReference type="ChEBI" id="CHEBI:29999"/>
        <dbReference type="ChEBI" id="CHEBI:57287"/>
        <dbReference type="ChEBI" id="CHEBI:58343"/>
        <dbReference type="ChEBI" id="CHEBI:64479"/>
    </reaction>
</comment>
<dbReference type="GO" id="GO:0009366">
    <property type="term" value="C:enterobactin synthetase complex"/>
    <property type="evidence" value="ECO:0007669"/>
    <property type="project" value="InterPro"/>
</dbReference>
<accession>A0A918IR61</accession>
<comment type="catalytic activity">
    <reaction evidence="11">
        <text>apo-[peptidyl-carrier protein] + CoA = holo-[peptidyl-carrier protein] + adenosine 3',5'-bisphosphate + H(+)</text>
        <dbReference type="Rhea" id="RHEA:46228"/>
        <dbReference type="Rhea" id="RHEA-COMP:11479"/>
        <dbReference type="Rhea" id="RHEA-COMP:11480"/>
        <dbReference type="ChEBI" id="CHEBI:15378"/>
        <dbReference type="ChEBI" id="CHEBI:29999"/>
        <dbReference type="ChEBI" id="CHEBI:57287"/>
        <dbReference type="ChEBI" id="CHEBI:58343"/>
        <dbReference type="ChEBI" id="CHEBI:64479"/>
    </reaction>
</comment>
<feature type="binding site" evidence="12">
    <location>
        <begin position="88"/>
        <end position="89"/>
    </location>
    <ligand>
        <name>CoA</name>
        <dbReference type="ChEBI" id="CHEBI:57287"/>
    </ligand>
</feature>
<organism evidence="16 17">
    <name type="scientific">Gemmobacter lanyuensis</name>
    <dbReference type="NCBI Taxonomy" id="1054497"/>
    <lineage>
        <taxon>Bacteria</taxon>
        <taxon>Pseudomonadati</taxon>
        <taxon>Pseudomonadota</taxon>
        <taxon>Alphaproteobacteria</taxon>
        <taxon>Rhodobacterales</taxon>
        <taxon>Paracoccaceae</taxon>
        <taxon>Gemmobacter</taxon>
    </lineage>
</organism>
<dbReference type="InterPro" id="IPR003542">
    <property type="entry name" value="Enbac_synth_compD-like"/>
</dbReference>
<evidence type="ECO:0000256" key="4">
    <source>
        <dbReference type="ARBA" id="ARBA00011503"/>
    </source>
</evidence>
<feature type="binding site" evidence="12">
    <location>
        <position position="148"/>
    </location>
    <ligand>
        <name>CoA</name>
        <dbReference type="ChEBI" id="CHEBI:57287"/>
    </ligand>
</feature>
<evidence type="ECO:0000259" key="15">
    <source>
        <dbReference type="Pfam" id="PF17837"/>
    </source>
</evidence>
<proteinExistence type="inferred from homology"/>
<evidence type="ECO:0000256" key="5">
    <source>
        <dbReference type="ARBA" id="ARBA00019087"/>
    </source>
</evidence>
<dbReference type="InterPro" id="IPR037143">
    <property type="entry name" value="4-PPantetheinyl_Trfase_dom_sf"/>
</dbReference>
<evidence type="ECO:0000256" key="7">
    <source>
        <dbReference type="ARBA" id="ARBA00023191"/>
    </source>
</evidence>
<dbReference type="InterPro" id="IPR008278">
    <property type="entry name" value="4-PPantetheinyl_Trfase_dom"/>
</dbReference>
<evidence type="ECO:0000256" key="12">
    <source>
        <dbReference type="PIRSR" id="PIRSR603542-1"/>
    </source>
</evidence>
<feature type="binding site" evidence="12">
    <location>
        <position position="152"/>
    </location>
    <ligand>
        <name>CoA</name>
        <dbReference type="ChEBI" id="CHEBI:57287"/>
    </ligand>
</feature>
<keyword evidence="6" id="KW-0808">Transferase</keyword>
<keyword evidence="17" id="KW-1185">Reference proteome</keyword>
<evidence type="ECO:0000256" key="13">
    <source>
        <dbReference type="PIRSR" id="PIRSR603542-2"/>
    </source>
</evidence>
<feature type="domain" description="4'-phosphopantetheinyl transferase" evidence="14">
    <location>
        <begin position="103"/>
        <end position="191"/>
    </location>
</feature>
<dbReference type="PANTHER" id="PTHR38096:SF1">
    <property type="entry name" value="ENTEROBACTIN SYNTHASE COMPONENT D"/>
    <property type="match status" value="1"/>
</dbReference>
<evidence type="ECO:0000256" key="6">
    <source>
        <dbReference type="ARBA" id="ARBA00022679"/>
    </source>
</evidence>
<evidence type="ECO:0000313" key="17">
    <source>
        <dbReference type="Proteomes" id="UP000628984"/>
    </source>
</evidence>
<evidence type="ECO:0000256" key="2">
    <source>
        <dbReference type="ARBA" id="ARBA00004993"/>
    </source>
</evidence>
<dbReference type="PANTHER" id="PTHR38096">
    <property type="entry name" value="ENTEROBACTIN SYNTHASE COMPONENT D"/>
    <property type="match status" value="1"/>
</dbReference>
<comment type="subunit">
    <text evidence="4">EntB, EntD, EntE, and EntF form a multienzyme complex called enterobactin synthase.</text>
</comment>
<evidence type="ECO:0000256" key="10">
    <source>
        <dbReference type="ARBA" id="ARBA00049176"/>
    </source>
</evidence>
<dbReference type="Proteomes" id="UP000628984">
    <property type="component" value="Unassembled WGS sequence"/>
</dbReference>
<dbReference type="InterPro" id="IPR041354">
    <property type="entry name" value="4PPT_N"/>
</dbReference>